<dbReference type="GO" id="GO:0005524">
    <property type="term" value="F:ATP binding"/>
    <property type="evidence" value="ECO:0007669"/>
    <property type="project" value="InterPro"/>
</dbReference>
<dbReference type="PROSITE" id="PS50011">
    <property type="entry name" value="PROTEIN_KINASE_DOM"/>
    <property type="match status" value="1"/>
</dbReference>
<organism evidence="2 3">
    <name type="scientific">Cyprinus carpio</name>
    <name type="common">Common carp</name>
    <dbReference type="NCBI Taxonomy" id="7962"/>
    <lineage>
        <taxon>Eukaryota</taxon>
        <taxon>Metazoa</taxon>
        <taxon>Chordata</taxon>
        <taxon>Craniata</taxon>
        <taxon>Vertebrata</taxon>
        <taxon>Euteleostomi</taxon>
        <taxon>Actinopterygii</taxon>
        <taxon>Neopterygii</taxon>
        <taxon>Teleostei</taxon>
        <taxon>Ostariophysi</taxon>
        <taxon>Cypriniformes</taxon>
        <taxon>Cyprinidae</taxon>
        <taxon>Cyprininae</taxon>
        <taxon>Cyprinus</taxon>
    </lineage>
</organism>
<evidence type="ECO:0000313" key="3">
    <source>
        <dbReference type="Proteomes" id="UP000694427"/>
    </source>
</evidence>
<dbReference type="Ensembl" id="ENSCCRT00010028916.1">
    <property type="protein sequence ID" value="ENSCCRP00010026343.1"/>
    <property type="gene ID" value="ENSCCRG00010011325.1"/>
</dbReference>
<dbReference type="PROSITE" id="PS00108">
    <property type="entry name" value="PROTEIN_KINASE_ST"/>
    <property type="match status" value="1"/>
</dbReference>
<dbReference type="Gene3D" id="1.10.510.10">
    <property type="entry name" value="Transferase(Phosphotransferase) domain 1"/>
    <property type="match status" value="1"/>
</dbReference>
<proteinExistence type="predicted"/>
<dbReference type="PANTHER" id="PTHR13954:SF6">
    <property type="entry name" value="NON-SPECIFIC SERINE_THREONINE PROTEIN KINASE"/>
    <property type="match status" value="1"/>
</dbReference>
<dbReference type="GO" id="GO:0036498">
    <property type="term" value="P:IRE1-mediated unfolded protein response"/>
    <property type="evidence" value="ECO:0007669"/>
    <property type="project" value="TreeGrafter"/>
</dbReference>
<dbReference type="GO" id="GO:1990604">
    <property type="term" value="C:IRE1-TRAF2-ASK1 complex"/>
    <property type="evidence" value="ECO:0007669"/>
    <property type="project" value="TreeGrafter"/>
</dbReference>
<dbReference type="GO" id="GO:0004521">
    <property type="term" value="F:RNA endonuclease activity"/>
    <property type="evidence" value="ECO:0007669"/>
    <property type="project" value="InterPro"/>
</dbReference>
<evidence type="ECO:0000313" key="2">
    <source>
        <dbReference type="Ensembl" id="ENSCCRP00010026343.1"/>
    </source>
</evidence>
<feature type="domain" description="Protein kinase" evidence="1">
    <location>
        <begin position="1"/>
        <end position="127"/>
    </location>
</feature>
<name>A0A8C1J2M8_CYPCA</name>
<dbReference type="GO" id="GO:0051082">
    <property type="term" value="F:unfolded protein binding"/>
    <property type="evidence" value="ECO:0007669"/>
    <property type="project" value="TreeGrafter"/>
</dbReference>
<sequence length="127" mass="15068">LAGYSNHVFINPKNIKDFENELKLLQELESPYIVRYVTCAADKDFYYLANHLCEYDLVDYMEYLRQPEQKDRKETSLRRIVEEMLLGLQVLHRAGVVHRDIKPRNVLIARSDDLKLKQHGAFHVTRH</sequence>
<evidence type="ECO:0000259" key="1">
    <source>
        <dbReference type="PROSITE" id="PS50011"/>
    </source>
</evidence>
<dbReference type="SUPFAM" id="SSF56112">
    <property type="entry name" value="Protein kinase-like (PK-like)"/>
    <property type="match status" value="1"/>
</dbReference>
<dbReference type="PANTHER" id="PTHR13954">
    <property type="entry name" value="IRE1-RELATED"/>
    <property type="match status" value="1"/>
</dbReference>
<dbReference type="AlphaFoldDB" id="A0A8C1J2M8"/>
<dbReference type="GO" id="GO:0004674">
    <property type="term" value="F:protein serine/threonine kinase activity"/>
    <property type="evidence" value="ECO:0007669"/>
    <property type="project" value="InterPro"/>
</dbReference>
<dbReference type="InterPro" id="IPR011009">
    <property type="entry name" value="Kinase-like_dom_sf"/>
</dbReference>
<reference evidence="2" key="1">
    <citation type="submission" date="2025-08" db="UniProtKB">
        <authorList>
            <consortium name="Ensembl"/>
        </authorList>
    </citation>
    <scope>IDENTIFICATION</scope>
</reference>
<accession>A0A8C1J2M8</accession>
<protein>
    <recommendedName>
        <fullName evidence="1">Protein kinase domain-containing protein</fullName>
    </recommendedName>
</protein>
<reference evidence="2" key="2">
    <citation type="submission" date="2025-09" db="UniProtKB">
        <authorList>
            <consortium name="Ensembl"/>
        </authorList>
    </citation>
    <scope>IDENTIFICATION</scope>
</reference>
<keyword evidence="3" id="KW-1185">Reference proteome</keyword>
<dbReference type="Proteomes" id="UP000694427">
    <property type="component" value="Unplaced"/>
</dbReference>
<dbReference type="GO" id="GO:0070059">
    <property type="term" value="P:intrinsic apoptotic signaling pathway in response to endoplasmic reticulum stress"/>
    <property type="evidence" value="ECO:0007669"/>
    <property type="project" value="TreeGrafter"/>
</dbReference>
<dbReference type="InterPro" id="IPR008271">
    <property type="entry name" value="Ser/Thr_kinase_AS"/>
</dbReference>
<dbReference type="InterPro" id="IPR045133">
    <property type="entry name" value="IRE1/2-like"/>
</dbReference>
<dbReference type="Pfam" id="PF00069">
    <property type="entry name" value="Pkinase"/>
    <property type="match status" value="1"/>
</dbReference>
<dbReference type="InterPro" id="IPR000719">
    <property type="entry name" value="Prot_kinase_dom"/>
</dbReference>